<reference evidence="4 5" key="1">
    <citation type="submission" date="2019-02" db="EMBL/GenBank/DDBJ databases">
        <title>Deep-cultivation of Planctomycetes and their phenomic and genomic characterization uncovers novel biology.</title>
        <authorList>
            <person name="Wiegand S."/>
            <person name="Jogler M."/>
            <person name="Boedeker C."/>
            <person name="Pinto D."/>
            <person name="Vollmers J."/>
            <person name="Rivas-Marin E."/>
            <person name="Kohn T."/>
            <person name="Peeters S.H."/>
            <person name="Heuer A."/>
            <person name="Rast P."/>
            <person name="Oberbeckmann S."/>
            <person name="Bunk B."/>
            <person name="Jeske O."/>
            <person name="Meyerdierks A."/>
            <person name="Storesund J.E."/>
            <person name="Kallscheuer N."/>
            <person name="Luecker S."/>
            <person name="Lage O.M."/>
            <person name="Pohl T."/>
            <person name="Merkel B.J."/>
            <person name="Hornburger P."/>
            <person name="Mueller R.-W."/>
            <person name="Bruemmer F."/>
            <person name="Labrenz M."/>
            <person name="Spormann A.M."/>
            <person name="Op den Camp H."/>
            <person name="Overmann J."/>
            <person name="Amann R."/>
            <person name="Jetten M.S.M."/>
            <person name="Mascher T."/>
            <person name="Medema M.H."/>
            <person name="Devos D.P."/>
            <person name="Kaster A.-K."/>
            <person name="Ovreas L."/>
            <person name="Rohde M."/>
            <person name="Galperin M.Y."/>
            <person name="Jogler C."/>
        </authorList>
    </citation>
    <scope>NUCLEOTIDE SEQUENCE [LARGE SCALE GENOMIC DNA]</scope>
    <source>
        <strain evidence="4 5">Q31a</strain>
    </source>
</reference>
<feature type="compositionally biased region" description="Pro residues" evidence="2">
    <location>
        <begin position="310"/>
        <end position="319"/>
    </location>
</feature>
<name>A0A518GCI5_9BACT</name>
<feature type="coiled-coil region" evidence="1">
    <location>
        <begin position="437"/>
        <end position="464"/>
    </location>
</feature>
<evidence type="ECO:0000256" key="2">
    <source>
        <dbReference type="SAM" id="MobiDB-lite"/>
    </source>
</evidence>
<keyword evidence="3" id="KW-0812">Transmembrane</keyword>
<evidence type="ECO:0000256" key="1">
    <source>
        <dbReference type="SAM" id="Coils"/>
    </source>
</evidence>
<gene>
    <name evidence="4" type="ORF">Q31a_46550</name>
</gene>
<keyword evidence="3" id="KW-0472">Membrane</keyword>
<protein>
    <submittedName>
        <fullName evidence="4">Uncharacterized protein</fullName>
    </submittedName>
</protein>
<keyword evidence="1" id="KW-0175">Coiled coil</keyword>
<keyword evidence="3" id="KW-1133">Transmembrane helix</keyword>
<feature type="region of interest" description="Disordered" evidence="2">
    <location>
        <begin position="196"/>
        <end position="267"/>
    </location>
</feature>
<keyword evidence="5" id="KW-1185">Reference proteome</keyword>
<sequence>MHCLPSCDVNEVIGVFVVNQRPATPNGNRSLPNLYQLLSLPALESDAVRIEQAIARVEAEAVQPTDAQGSPQAKHRSERLRRIAALGRKYLLNSQQKLAYDQQWKAVFRKPQVHAQLVETAADSPASSGSRGPVPRGAVTEKSLAHCDPLLALLPDASPTDAFNMSSFLEHSSSGISPMTRDEDFEQLLQLLKTAPPSTERPDSVQPMQPLEQQRNADGHEEDQSPEPLAADAPTASPGKFEIGSAKAPRATSMKETQKLAKKLRSKRQNSMVWLLGGVLTGVGILLGIMFLVQQRFATPPAIAQNAPQTPLPPPPEPPRGSGLPQVSGLTNEVLTPTEPLEAGPQAVAPATMEPSIAPTPSVTSTPPTPMEDTFTAPVPVEMPATNPSMANTPPMANSTGAPLSDQEKVQWKTRLQGIRQSIQTRDYTVATEELTQAGAQAQSQEQKEQLKRLTELNNLAQAAHTALVEAITTMGGAETLQIGSSTVISFVEGDADHIVIRLRGERKEYSTETIPIALVYAFQDLKLDIQNPISNAQKAAYTLTQSSTNGRMAEQAMGMLNRAIAAGAVAPDIAEALEENYDLP</sequence>
<proteinExistence type="predicted"/>
<accession>A0A518GCI5</accession>
<evidence type="ECO:0000313" key="4">
    <source>
        <dbReference type="EMBL" id="QDV26283.1"/>
    </source>
</evidence>
<evidence type="ECO:0000256" key="3">
    <source>
        <dbReference type="SAM" id="Phobius"/>
    </source>
</evidence>
<feature type="region of interest" description="Disordered" evidence="2">
    <location>
        <begin position="347"/>
        <end position="370"/>
    </location>
</feature>
<dbReference type="Proteomes" id="UP000318017">
    <property type="component" value="Chromosome"/>
</dbReference>
<evidence type="ECO:0000313" key="5">
    <source>
        <dbReference type="Proteomes" id="UP000318017"/>
    </source>
</evidence>
<feature type="compositionally biased region" description="Low complexity" evidence="2">
    <location>
        <begin position="355"/>
        <end position="366"/>
    </location>
</feature>
<dbReference type="AlphaFoldDB" id="A0A518GCI5"/>
<feature type="transmembrane region" description="Helical" evidence="3">
    <location>
        <begin position="272"/>
        <end position="293"/>
    </location>
</feature>
<feature type="region of interest" description="Disordered" evidence="2">
    <location>
        <begin position="304"/>
        <end position="330"/>
    </location>
</feature>
<dbReference type="EMBL" id="CP036298">
    <property type="protein sequence ID" value="QDV26283.1"/>
    <property type="molecule type" value="Genomic_DNA"/>
</dbReference>
<dbReference type="KEGG" id="ahel:Q31a_46550"/>
<organism evidence="4 5">
    <name type="scientific">Aureliella helgolandensis</name>
    <dbReference type="NCBI Taxonomy" id="2527968"/>
    <lineage>
        <taxon>Bacteria</taxon>
        <taxon>Pseudomonadati</taxon>
        <taxon>Planctomycetota</taxon>
        <taxon>Planctomycetia</taxon>
        <taxon>Pirellulales</taxon>
        <taxon>Pirellulaceae</taxon>
        <taxon>Aureliella</taxon>
    </lineage>
</organism>